<dbReference type="PRINTS" id="PR00237">
    <property type="entry name" value="GPCRRHODOPSN"/>
</dbReference>
<dbReference type="PROSITE" id="PS50262">
    <property type="entry name" value="G_PROTEIN_RECEP_F1_2"/>
    <property type="match status" value="1"/>
</dbReference>
<keyword evidence="6 14" id="KW-1133">Transmembrane helix</keyword>
<keyword evidence="2 14" id="KW-1003">Cell membrane</keyword>
<comment type="similarity">
    <text evidence="13">Belongs to the G-protein coupled receptor 1 family.</text>
</comment>
<keyword evidence="10 13" id="KW-0675">Receptor</keyword>
<dbReference type="PANTHER" id="PTHR26451">
    <property type="entry name" value="G_PROTEIN_RECEP_F1_2 DOMAIN-CONTAINING PROTEIN"/>
    <property type="match status" value="1"/>
</dbReference>
<evidence type="ECO:0000256" key="11">
    <source>
        <dbReference type="ARBA" id="ARBA00023180"/>
    </source>
</evidence>
<dbReference type="PANTHER" id="PTHR26451:SF854">
    <property type="entry name" value="ODORANT RECEPTOR-RELATED"/>
    <property type="match status" value="1"/>
</dbReference>
<keyword evidence="3 14" id="KW-0716">Sensory transduction</keyword>
<evidence type="ECO:0000256" key="8">
    <source>
        <dbReference type="ARBA" id="ARBA00023136"/>
    </source>
</evidence>
<evidence type="ECO:0000313" key="17">
    <source>
        <dbReference type="Proteomes" id="UP000264820"/>
    </source>
</evidence>
<keyword evidence="7 13" id="KW-0297">G-protein coupled receptor</keyword>
<keyword evidence="11" id="KW-0325">Glycoprotein</keyword>
<name>A0A3Q2XWH6_HIPCM</name>
<feature type="transmembrane region" description="Helical" evidence="14">
    <location>
        <begin position="105"/>
        <end position="123"/>
    </location>
</feature>
<feature type="transmembrane region" description="Helical" evidence="14">
    <location>
        <begin position="144"/>
        <end position="167"/>
    </location>
</feature>
<dbReference type="GO" id="GO:0005549">
    <property type="term" value="F:odorant binding"/>
    <property type="evidence" value="ECO:0007669"/>
    <property type="project" value="TreeGrafter"/>
</dbReference>
<dbReference type="SMART" id="SM01381">
    <property type="entry name" value="7TM_GPCR_Srsx"/>
    <property type="match status" value="1"/>
</dbReference>
<dbReference type="InterPro" id="IPR052921">
    <property type="entry name" value="GPCR1_Superfamily_Member"/>
</dbReference>
<feature type="transmembrane region" description="Helical" evidence="14">
    <location>
        <begin position="199"/>
        <end position="221"/>
    </location>
</feature>
<dbReference type="Ensembl" id="ENSHCOT00000014641.1">
    <property type="protein sequence ID" value="ENSHCOP00000008712.1"/>
    <property type="gene ID" value="ENSHCOG00000011018.1"/>
</dbReference>
<evidence type="ECO:0000256" key="3">
    <source>
        <dbReference type="ARBA" id="ARBA00022606"/>
    </source>
</evidence>
<proteinExistence type="inferred from homology"/>
<dbReference type="Gene3D" id="1.20.1070.10">
    <property type="entry name" value="Rhodopsin 7-helix transmembrane proteins"/>
    <property type="match status" value="1"/>
</dbReference>
<evidence type="ECO:0000256" key="13">
    <source>
        <dbReference type="RuleBase" id="RU000688"/>
    </source>
</evidence>
<keyword evidence="8 14" id="KW-0472">Membrane</keyword>
<dbReference type="InterPro" id="IPR000725">
    <property type="entry name" value="Olfact_rcpt"/>
</dbReference>
<dbReference type="Pfam" id="PF13853">
    <property type="entry name" value="7tm_4"/>
    <property type="match status" value="1"/>
</dbReference>
<dbReference type="GO" id="GO:0004930">
    <property type="term" value="F:G protein-coupled receptor activity"/>
    <property type="evidence" value="ECO:0007669"/>
    <property type="project" value="UniProtKB-KW"/>
</dbReference>
<dbReference type="PRINTS" id="PR00245">
    <property type="entry name" value="OLFACTORYR"/>
</dbReference>
<dbReference type="PROSITE" id="PS00237">
    <property type="entry name" value="G_PROTEIN_RECEP_F1_1"/>
    <property type="match status" value="1"/>
</dbReference>
<evidence type="ECO:0000256" key="14">
    <source>
        <dbReference type="RuleBase" id="RU363047"/>
    </source>
</evidence>
<protein>
    <recommendedName>
        <fullName evidence="14">Olfactory receptor</fullName>
    </recommendedName>
</protein>
<dbReference type="GO" id="GO:0004984">
    <property type="term" value="F:olfactory receptor activity"/>
    <property type="evidence" value="ECO:0007669"/>
    <property type="project" value="InterPro"/>
</dbReference>
<feature type="transmembrane region" description="Helical" evidence="14">
    <location>
        <begin position="276"/>
        <end position="295"/>
    </location>
</feature>
<evidence type="ECO:0000256" key="10">
    <source>
        <dbReference type="ARBA" id="ARBA00023170"/>
    </source>
</evidence>
<reference evidence="16" key="2">
    <citation type="submission" date="2025-09" db="UniProtKB">
        <authorList>
            <consortium name="Ensembl"/>
        </authorList>
    </citation>
    <scope>IDENTIFICATION</scope>
</reference>
<evidence type="ECO:0000256" key="2">
    <source>
        <dbReference type="ARBA" id="ARBA00022475"/>
    </source>
</evidence>
<keyword evidence="4 13" id="KW-0812">Transmembrane</keyword>
<dbReference type="SUPFAM" id="SSF81321">
    <property type="entry name" value="Family A G protein-coupled receptor-like"/>
    <property type="match status" value="1"/>
</dbReference>
<evidence type="ECO:0000256" key="6">
    <source>
        <dbReference type="ARBA" id="ARBA00022989"/>
    </source>
</evidence>
<feature type="transmembrane region" description="Helical" evidence="14">
    <location>
        <begin position="65"/>
        <end position="85"/>
    </location>
</feature>
<feature type="domain" description="G-protein coupled receptors family 1 profile" evidence="15">
    <location>
        <begin position="44"/>
        <end position="293"/>
    </location>
</feature>
<keyword evidence="9" id="KW-1015">Disulfide bond</keyword>
<reference evidence="16" key="1">
    <citation type="submission" date="2025-08" db="UniProtKB">
        <authorList>
            <consortium name="Ensembl"/>
        </authorList>
    </citation>
    <scope>IDENTIFICATION</scope>
</reference>
<evidence type="ECO:0000259" key="15">
    <source>
        <dbReference type="PROSITE" id="PS50262"/>
    </source>
</evidence>
<evidence type="ECO:0000256" key="9">
    <source>
        <dbReference type="ARBA" id="ARBA00023157"/>
    </source>
</evidence>
<organism evidence="16 17">
    <name type="scientific">Hippocampus comes</name>
    <name type="common">Tiger tail seahorse</name>
    <dbReference type="NCBI Taxonomy" id="109280"/>
    <lineage>
        <taxon>Eukaryota</taxon>
        <taxon>Metazoa</taxon>
        <taxon>Chordata</taxon>
        <taxon>Craniata</taxon>
        <taxon>Vertebrata</taxon>
        <taxon>Euteleostomi</taxon>
        <taxon>Actinopterygii</taxon>
        <taxon>Neopterygii</taxon>
        <taxon>Teleostei</taxon>
        <taxon>Neoteleostei</taxon>
        <taxon>Acanthomorphata</taxon>
        <taxon>Syngnathiaria</taxon>
        <taxon>Syngnathiformes</taxon>
        <taxon>Syngnathoidei</taxon>
        <taxon>Syngnathidae</taxon>
        <taxon>Hippocampus</taxon>
    </lineage>
</organism>
<dbReference type="GO" id="GO:0005886">
    <property type="term" value="C:plasma membrane"/>
    <property type="evidence" value="ECO:0007669"/>
    <property type="project" value="UniProtKB-SubCell"/>
</dbReference>
<dbReference type="AlphaFoldDB" id="A0A3Q2XWH6"/>
<dbReference type="OMA" id="YMVILFC"/>
<evidence type="ECO:0000256" key="4">
    <source>
        <dbReference type="ARBA" id="ARBA00022692"/>
    </source>
</evidence>
<sequence length="326" mass="36817">HRATVDTSYNASSMLVWQHFRIPPEGAVPAFLFASLSYTVILFCNLLLILTIVLSKNLRQPMHLFLLNMPVNDLLGSSAFFLQLLKELRSDSGRVWHPACVTQAFFIHIYAAGTVLILTAMAYDRYVAICLPLKYNVVMTYGHVVRIIAAIWLACLLMIGVLFFLFLRLPRCRSTISNIYCDQPTLLALVCANTTVNHAYGLFIVAITQLLANGVIVYTYVRILLVCFQGRQSDTKAKALQTCATHLFVFLLLECLGLFTIISYRVKHLPPSFRGFMGSSTLIFPPSLNPIVYGIKTKEIRDNIVHFFRSRILKSCVRDRRHSSSS</sequence>
<evidence type="ECO:0000313" key="16">
    <source>
        <dbReference type="Ensembl" id="ENSHCOP00000008712.1"/>
    </source>
</evidence>
<dbReference type="GeneTree" id="ENSGT00940000163767"/>
<accession>A0A3Q2XWH6</accession>
<evidence type="ECO:0000256" key="7">
    <source>
        <dbReference type="ARBA" id="ARBA00023040"/>
    </source>
</evidence>
<keyword evidence="12 13" id="KW-0807">Transducer</keyword>
<feature type="transmembrane region" description="Helical" evidence="14">
    <location>
        <begin position="30"/>
        <end position="53"/>
    </location>
</feature>
<dbReference type="InterPro" id="IPR017452">
    <property type="entry name" value="GPCR_Rhodpsn_7TM"/>
</dbReference>
<evidence type="ECO:0000256" key="12">
    <source>
        <dbReference type="ARBA" id="ARBA00023224"/>
    </source>
</evidence>
<dbReference type="Proteomes" id="UP000264820">
    <property type="component" value="Unplaced"/>
</dbReference>
<dbReference type="InterPro" id="IPR000276">
    <property type="entry name" value="GPCR_Rhodpsn"/>
</dbReference>
<evidence type="ECO:0000256" key="1">
    <source>
        <dbReference type="ARBA" id="ARBA00004651"/>
    </source>
</evidence>
<evidence type="ECO:0000256" key="5">
    <source>
        <dbReference type="ARBA" id="ARBA00022725"/>
    </source>
</evidence>
<feature type="transmembrane region" description="Helical" evidence="14">
    <location>
        <begin position="242"/>
        <end position="264"/>
    </location>
</feature>
<keyword evidence="5 14" id="KW-0552">Olfaction</keyword>
<dbReference type="FunFam" id="1.20.1070.10:FF:000024">
    <property type="entry name" value="Olfactory receptor"/>
    <property type="match status" value="1"/>
</dbReference>
<comment type="subcellular location">
    <subcellularLocation>
        <location evidence="1 14">Cell membrane</location>
        <topology evidence="1 14">Multi-pass membrane protein</topology>
    </subcellularLocation>
</comment>
<keyword evidence="17" id="KW-1185">Reference proteome</keyword>